<protein>
    <recommendedName>
        <fullName evidence="3">Oxidoreductase FAD/NAD(P)-binding domain-containing protein</fullName>
    </recommendedName>
</protein>
<dbReference type="InterPro" id="IPR001433">
    <property type="entry name" value="OxRdtase_FAD/NAD-bd"/>
</dbReference>
<dbReference type="InterPro" id="IPR039261">
    <property type="entry name" value="FNR_nucleotide-bd"/>
</dbReference>
<dbReference type="EMBL" id="KN847319">
    <property type="protein sequence ID" value="KIW56928.1"/>
    <property type="molecule type" value="Genomic_DNA"/>
</dbReference>
<dbReference type="STRING" id="348802.A0A0D2ENC8"/>
<dbReference type="PANTHER" id="PTHR46505:SF1">
    <property type="entry name" value="OXIDOREDUCTASE NAD-BINDING DOMAIN-CONTAINING PROTEIN 1"/>
    <property type="match status" value="1"/>
</dbReference>
<evidence type="ECO:0000256" key="2">
    <source>
        <dbReference type="ARBA" id="ARBA00023027"/>
    </source>
</evidence>
<gene>
    <name evidence="4" type="ORF">PV05_05542</name>
</gene>
<dbReference type="RefSeq" id="XP_013317512.1">
    <property type="nucleotide sequence ID" value="XM_013462058.1"/>
</dbReference>
<dbReference type="OrthoDB" id="436496at2759"/>
<keyword evidence="1" id="KW-0560">Oxidoreductase</keyword>
<sequence>MSMISAMDEVGTGTKTELGGMVKTVRVLYTARREGPGEDILFEKRLNDIAKKWKGNEQVDFKYTFFETSGKPGQEEERITGNITTRLRRIKHGDLFEALGTEDSRSNTVVYVCGLPAMTDEFVELLKTAPGMDEKRVLCEKWW</sequence>
<dbReference type="HOGENOM" id="CLU_105517_0_0_1"/>
<dbReference type="PANTHER" id="PTHR46505">
    <property type="entry name" value="OXIDOREDUCTASE NAD-BINDING DOMAIN-CONTAINING PROTEIN 1"/>
    <property type="match status" value="1"/>
</dbReference>
<dbReference type="Proteomes" id="UP000054342">
    <property type="component" value="Unassembled WGS sequence"/>
</dbReference>
<dbReference type="AlphaFoldDB" id="A0A0D2ENC8"/>
<accession>A0A0D2ENC8</accession>
<proteinExistence type="predicted"/>
<dbReference type="InterPro" id="IPR052128">
    <property type="entry name" value="Oxidoreductase_NAD-binding"/>
</dbReference>
<dbReference type="SUPFAM" id="SSF52343">
    <property type="entry name" value="Ferredoxin reductase-like, C-terminal NADP-linked domain"/>
    <property type="match status" value="1"/>
</dbReference>
<evidence type="ECO:0000259" key="3">
    <source>
        <dbReference type="Pfam" id="PF00175"/>
    </source>
</evidence>
<evidence type="ECO:0000256" key="1">
    <source>
        <dbReference type="ARBA" id="ARBA00023002"/>
    </source>
</evidence>
<dbReference type="GeneID" id="25327450"/>
<keyword evidence="5" id="KW-1185">Reference proteome</keyword>
<reference evidence="4 5" key="1">
    <citation type="submission" date="2015-01" db="EMBL/GenBank/DDBJ databases">
        <title>The Genome Sequence of Exophiala xenobiotica CBS118157.</title>
        <authorList>
            <consortium name="The Broad Institute Genomics Platform"/>
            <person name="Cuomo C."/>
            <person name="de Hoog S."/>
            <person name="Gorbushina A."/>
            <person name="Stielow B."/>
            <person name="Teixiera M."/>
            <person name="Abouelleil A."/>
            <person name="Chapman S.B."/>
            <person name="Priest M."/>
            <person name="Young S.K."/>
            <person name="Wortman J."/>
            <person name="Nusbaum C."/>
            <person name="Birren B."/>
        </authorList>
    </citation>
    <scope>NUCLEOTIDE SEQUENCE [LARGE SCALE GENOMIC DNA]</scope>
    <source>
        <strain evidence="4 5">CBS 118157</strain>
    </source>
</reference>
<dbReference type="GO" id="GO:0005739">
    <property type="term" value="C:mitochondrion"/>
    <property type="evidence" value="ECO:0007669"/>
    <property type="project" value="TreeGrafter"/>
</dbReference>
<evidence type="ECO:0000313" key="5">
    <source>
        <dbReference type="Proteomes" id="UP000054342"/>
    </source>
</evidence>
<dbReference type="GO" id="GO:0016491">
    <property type="term" value="F:oxidoreductase activity"/>
    <property type="evidence" value="ECO:0007669"/>
    <property type="project" value="UniProtKB-KW"/>
</dbReference>
<evidence type="ECO:0000313" key="4">
    <source>
        <dbReference type="EMBL" id="KIW56928.1"/>
    </source>
</evidence>
<organism evidence="4 5">
    <name type="scientific">Exophiala xenobiotica</name>
    <dbReference type="NCBI Taxonomy" id="348802"/>
    <lineage>
        <taxon>Eukaryota</taxon>
        <taxon>Fungi</taxon>
        <taxon>Dikarya</taxon>
        <taxon>Ascomycota</taxon>
        <taxon>Pezizomycotina</taxon>
        <taxon>Eurotiomycetes</taxon>
        <taxon>Chaetothyriomycetidae</taxon>
        <taxon>Chaetothyriales</taxon>
        <taxon>Herpotrichiellaceae</taxon>
        <taxon>Exophiala</taxon>
    </lineage>
</organism>
<dbReference type="Pfam" id="PF00175">
    <property type="entry name" value="NAD_binding_1"/>
    <property type="match status" value="1"/>
</dbReference>
<dbReference type="Gene3D" id="3.40.50.80">
    <property type="entry name" value="Nucleotide-binding domain of ferredoxin-NADP reductase (FNR) module"/>
    <property type="match status" value="1"/>
</dbReference>
<feature type="domain" description="Oxidoreductase FAD/NAD(P)-binding" evidence="3">
    <location>
        <begin position="26"/>
        <end position="120"/>
    </location>
</feature>
<name>A0A0D2ENC8_9EURO</name>
<keyword evidence="2" id="KW-0520">NAD</keyword>